<evidence type="ECO:0000313" key="2">
    <source>
        <dbReference type="EMBL" id="KNA93328.1"/>
    </source>
</evidence>
<dbReference type="Pfam" id="PF06966">
    <property type="entry name" value="DUF1295"/>
    <property type="match status" value="1"/>
</dbReference>
<feature type="transmembrane region" description="Helical" evidence="1">
    <location>
        <begin position="138"/>
        <end position="164"/>
    </location>
</feature>
<gene>
    <name evidence="2" type="ORF">ABW18_02740</name>
</gene>
<feature type="transmembrane region" description="Helical" evidence="1">
    <location>
        <begin position="7"/>
        <end position="27"/>
    </location>
</feature>
<keyword evidence="1" id="KW-1133">Transmembrane helix</keyword>
<evidence type="ECO:0000256" key="1">
    <source>
        <dbReference type="SAM" id="Phobius"/>
    </source>
</evidence>
<keyword evidence="3" id="KW-1185">Reference proteome</keyword>
<dbReference type="EMBL" id="LDTZ01000013">
    <property type="protein sequence ID" value="KNA93328.1"/>
    <property type="molecule type" value="Genomic_DNA"/>
</dbReference>
<dbReference type="InterPro" id="IPR010721">
    <property type="entry name" value="UstE-like"/>
</dbReference>
<feature type="transmembrane region" description="Helical" evidence="1">
    <location>
        <begin position="222"/>
        <end position="239"/>
    </location>
</feature>
<keyword evidence="1" id="KW-0472">Membrane</keyword>
<protein>
    <submittedName>
        <fullName evidence="2">Membrane protein</fullName>
    </submittedName>
</protein>
<proteinExistence type="predicted"/>
<dbReference type="Proteomes" id="UP000037247">
    <property type="component" value="Unassembled WGS sequence"/>
</dbReference>
<sequence length="305" mass="33914">MGRRASLVVITAAYVVALAVALLWLTWGPSVGQLWADTLIADVLATLVIFVVSRAVGNSSCYDAYWSVVPVFLALYWWFAGDAIHGGSQAKWRCALLGIVLVIWAVRLTANWVRSFPGLVHEDWRYELLRRRAGRFSFVADLFAIHLIPTLQVFLAMIPAYVALTRADAGLMWLSVVAFVVGLAAIALESIADRQLRLFRRSSEPGQTVDIGLWAWSRHPNYFGEFMFWVSILLFGIAAAPADAWWLWVGAGAMLAMFLGASIPMMEERSLERRPSYADVIDRVPKFLPLPRLSSRTTDGVGRPG</sequence>
<dbReference type="PANTHER" id="PTHR32251:SF23">
    <property type="entry name" value="3-OXO-5-ALPHA-STEROID 4-DEHYDROGENASE (DUF1295)"/>
    <property type="match status" value="1"/>
</dbReference>
<keyword evidence="1" id="KW-0812">Transmembrane</keyword>
<feature type="transmembrane region" description="Helical" evidence="1">
    <location>
        <begin position="170"/>
        <end position="192"/>
    </location>
</feature>
<reference evidence="2 3" key="1">
    <citation type="submission" date="2015-05" db="EMBL/GenBank/DDBJ databases">
        <title>Draft genome sequence of the bacterium Gordonia jacobaea a new member of the Gordonia genus.</title>
        <authorList>
            <person name="Jimenez-Galisteo G."/>
            <person name="Dominguez A."/>
            <person name="Munoz E."/>
            <person name="Vinas M."/>
        </authorList>
    </citation>
    <scope>NUCLEOTIDE SEQUENCE [LARGE SCALE GENOMIC DNA]</scope>
    <source>
        <strain evidence="3">mv1</strain>
    </source>
</reference>
<feature type="transmembrane region" description="Helical" evidence="1">
    <location>
        <begin position="90"/>
        <end position="110"/>
    </location>
</feature>
<dbReference type="Gene3D" id="1.20.120.1630">
    <property type="match status" value="1"/>
</dbReference>
<feature type="transmembrane region" description="Helical" evidence="1">
    <location>
        <begin position="33"/>
        <end position="52"/>
    </location>
</feature>
<organism evidence="2 3">
    <name type="scientific">Gordonia jacobaea</name>
    <dbReference type="NCBI Taxonomy" id="122202"/>
    <lineage>
        <taxon>Bacteria</taxon>
        <taxon>Bacillati</taxon>
        <taxon>Actinomycetota</taxon>
        <taxon>Actinomycetes</taxon>
        <taxon>Mycobacteriales</taxon>
        <taxon>Gordoniaceae</taxon>
        <taxon>Gordonia</taxon>
    </lineage>
</organism>
<dbReference type="PANTHER" id="PTHR32251">
    <property type="entry name" value="3-OXO-5-ALPHA-STEROID 4-DEHYDROGENASE"/>
    <property type="match status" value="1"/>
</dbReference>
<evidence type="ECO:0000313" key="3">
    <source>
        <dbReference type="Proteomes" id="UP000037247"/>
    </source>
</evidence>
<feature type="transmembrane region" description="Helical" evidence="1">
    <location>
        <begin position="64"/>
        <end position="84"/>
    </location>
</feature>
<feature type="transmembrane region" description="Helical" evidence="1">
    <location>
        <begin position="245"/>
        <end position="266"/>
    </location>
</feature>
<accession>A0ABR5IIB2</accession>
<dbReference type="RefSeq" id="WP_049697411.1">
    <property type="nucleotide sequence ID" value="NZ_JAQDQF010000001.1"/>
</dbReference>
<name>A0ABR5IIB2_9ACTN</name>
<comment type="caution">
    <text evidence="2">The sequence shown here is derived from an EMBL/GenBank/DDBJ whole genome shotgun (WGS) entry which is preliminary data.</text>
</comment>